<dbReference type="RefSeq" id="WP_184173933.1">
    <property type="nucleotide sequence ID" value="NZ_JACHGF010000003.1"/>
</dbReference>
<evidence type="ECO:0000313" key="4">
    <source>
        <dbReference type="Proteomes" id="UP000557307"/>
    </source>
</evidence>
<gene>
    <name evidence="3" type="ORF">HNQ92_002127</name>
</gene>
<dbReference type="Proteomes" id="UP000557307">
    <property type="component" value="Unassembled WGS sequence"/>
</dbReference>
<dbReference type="Pfam" id="PF20077">
    <property type="entry name" value="CcmD_alt"/>
    <property type="match status" value="1"/>
</dbReference>
<evidence type="ECO:0000256" key="2">
    <source>
        <dbReference type="SAM" id="SignalP"/>
    </source>
</evidence>
<organism evidence="3 4">
    <name type="scientific">Rhabdobacter roseus</name>
    <dbReference type="NCBI Taxonomy" id="1655419"/>
    <lineage>
        <taxon>Bacteria</taxon>
        <taxon>Pseudomonadati</taxon>
        <taxon>Bacteroidota</taxon>
        <taxon>Cytophagia</taxon>
        <taxon>Cytophagales</taxon>
        <taxon>Cytophagaceae</taxon>
        <taxon>Rhabdobacter</taxon>
    </lineage>
</organism>
<reference evidence="3 4" key="1">
    <citation type="submission" date="2020-08" db="EMBL/GenBank/DDBJ databases">
        <title>Genomic Encyclopedia of Type Strains, Phase IV (KMG-IV): sequencing the most valuable type-strain genomes for metagenomic binning, comparative biology and taxonomic classification.</title>
        <authorList>
            <person name="Goeker M."/>
        </authorList>
    </citation>
    <scope>NUCLEOTIDE SEQUENCE [LARGE SCALE GENOMIC DNA]</scope>
    <source>
        <strain evidence="3 4">DSM 105074</strain>
    </source>
</reference>
<accession>A0A840TKP6</accession>
<keyword evidence="2" id="KW-0732">Signal</keyword>
<keyword evidence="1" id="KW-1133">Transmembrane helix</keyword>
<keyword evidence="1" id="KW-0812">Transmembrane</keyword>
<keyword evidence="1" id="KW-0472">Membrane</keyword>
<dbReference type="AlphaFoldDB" id="A0A840TKP6"/>
<comment type="caution">
    <text evidence="3">The sequence shown here is derived from an EMBL/GenBank/DDBJ whole genome shotgun (WGS) entry which is preliminary data.</text>
</comment>
<feature type="signal peptide" evidence="2">
    <location>
        <begin position="1"/>
        <end position="23"/>
    </location>
</feature>
<feature type="transmembrane region" description="Helical" evidence="1">
    <location>
        <begin position="42"/>
        <end position="61"/>
    </location>
</feature>
<sequence length="77" mass="8397">MNTLKKCSLLVLMLLATGAKLMAQAPGESVEMADRLRADGKIWVVVAVVAVVFLGIVANMLRLESRIGKMEKELNIK</sequence>
<feature type="chain" id="PRO_5032903835" description="CcmD family protein" evidence="2">
    <location>
        <begin position="24"/>
        <end position="77"/>
    </location>
</feature>
<keyword evidence="4" id="KW-1185">Reference proteome</keyword>
<dbReference type="EMBL" id="JACHGF010000003">
    <property type="protein sequence ID" value="MBB5283984.1"/>
    <property type="molecule type" value="Genomic_DNA"/>
</dbReference>
<protein>
    <recommendedName>
        <fullName evidence="5">CcmD family protein</fullName>
    </recommendedName>
</protein>
<evidence type="ECO:0000313" key="3">
    <source>
        <dbReference type="EMBL" id="MBB5283984.1"/>
    </source>
</evidence>
<proteinExistence type="predicted"/>
<evidence type="ECO:0000256" key="1">
    <source>
        <dbReference type="SAM" id="Phobius"/>
    </source>
</evidence>
<evidence type="ECO:0008006" key="5">
    <source>
        <dbReference type="Google" id="ProtNLM"/>
    </source>
</evidence>
<name>A0A840TKP6_9BACT</name>